<dbReference type="Pfam" id="PF20454">
    <property type="entry name" value="GpA_nuclease"/>
    <property type="match status" value="1"/>
</dbReference>
<reference evidence="4 5" key="1">
    <citation type="submission" date="2017-03" db="EMBL/GenBank/DDBJ databases">
        <title>Genome sequence of Sphingomonas dokdonensis DSM 21029.</title>
        <authorList>
            <person name="Poehlein A."/>
            <person name="Wuebbeler J.H."/>
            <person name="Steinbuechel A."/>
            <person name="Daniel R."/>
        </authorList>
    </citation>
    <scope>NUCLEOTIDE SEQUENCE [LARGE SCALE GENOMIC DNA]</scope>
    <source>
        <strain evidence="4 5">DSM 21029</strain>
    </source>
</reference>
<keyword evidence="5" id="KW-1185">Reference proteome</keyword>
<feature type="domain" description="Terminase large subunit GpA endonuclease" evidence="3">
    <location>
        <begin position="359"/>
        <end position="665"/>
    </location>
</feature>
<dbReference type="AlphaFoldDB" id="A0A245ZHJ1"/>
<evidence type="ECO:0000313" key="5">
    <source>
        <dbReference type="Proteomes" id="UP000197290"/>
    </source>
</evidence>
<evidence type="ECO:0000313" key="4">
    <source>
        <dbReference type="EMBL" id="OWK29198.1"/>
    </source>
</evidence>
<gene>
    <name evidence="4" type="ORF">SPDO_21790</name>
</gene>
<protein>
    <submittedName>
        <fullName evidence="4">Phage terminase large subunit (GpA)</fullName>
    </submittedName>
</protein>
<dbReference type="GO" id="GO:0004519">
    <property type="term" value="F:endonuclease activity"/>
    <property type="evidence" value="ECO:0007669"/>
    <property type="project" value="InterPro"/>
</dbReference>
<dbReference type="Pfam" id="PF05876">
    <property type="entry name" value="GpA_ATPase"/>
    <property type="match status" value="1"/>
</dbReference>
<evidence type="ECO:0000256" key="1">
    <source>
        <dbReference type="SAM" id="MobiDB-lite"/>
    </source>
</evidence>
<feature type="compositionally biased region" description="Basic residues" evidence="1">
    <location>
        <begin position="719"/>
        <end position="730"/>
    </location>
</feature>
<name>A0A245ZHJ1_9SPHN</name>
<dbReference type="GO" id="GO:0016887">
    <property type="term" value="F:ATP hydrolysis activity"/>
    <property type="evidence" value="ECO:0007669"/>
    <property type="project" value="InterPro"/>
</dbReference>
<sequence>MLTPATMPTGASTSPPPINHRLGALALLMQQTREPPRFADTRASIRRSFREILFPEKITPMEAADRHRHLRNPGAYSGPWRDSPEPMQHLVEPTNNLAMTSIYAIVAIIGPSQMGKSEVGNNWQVHSVIYDPADMGFWAPTKELTASYVTTQINKLLEECPDVAERQLDGASADNIYLKQFRGCDWHFLWPTGPNFRARPFSRGRLDDYDDFDDDIGGQGDAVSLFEGRTTSFAGYGTKLYVNSSPKKGPKRGIEPLVAAGTSKRWWVDCLMCGEPMEMAWERLSFQADGTALDAANSVGFVCPHEGCGGVHLQSDKPALMRTGRWIGRGERAVPGGKEGELEPNATDSYWWDGVFGLAPWATLARQYRTAELRFEEHQDEGPLKSFYQTKVGRNYASRAIGDAPVTEDALIARARDATYGMGEVPDGVVCLTATVDLGHDRFSVLIVGHGIGNRCWIIDRFDILTLDDGVTKLEPFRRREHWKVLYPKVLSRTYPLQRDRSLRVRIFCTGVDTGGSDDATDNAYAWWHDMVTGSRAENRAALPSTSITLLKGGNRPNGRLLPAPTVDAKRQVKGAPECELYVPNVNRMKDIADYRLRRPTPGPAYVALPREFADTPAGKLINPYVAELRAEEKVEGHWEKPEGVRNETWDLFVYALVVMLRLIGLDQNLTRVPMWARPPKPRAPEQAPAADGTEPEAQRTPTVTRQGSKPVGRPTPPKARRGVRVIRAS</sequence>
<feature type="region of interest" description="Disordered" evidence="1">
    <location>
        <begin position="677"/>
        <end position="730"/>
    </location>
</feature>
<comment type="caution">
    <text evidence="4">The sequence shown here is derived from an EMBL/GenBank/DDBJ whole genome shotgun (WGS) entry which is preliminary data.</text>
</comment>
<feature type="domain" description="Phage terminase large subunit GpA ATPase" evidence="2">
    <location>
        <begin position="76"/>
        <end position="326"/>
    </location>
</feature>
<dbReference type="EMBL" id="NBBI01000004">
    <property type="protein sequence ID" value="OWK29198.1"/>
    <property type="molecule type" value="Genomic_DNA"/>
</dbReference>
<dbReference type="InterPro" id="IPR046454">
    <property type="entry name" value="GpA_endonuclease"/>
</dbReference>
<proteinExistence type="predicted"/>
<organism evidence="4 5">
    <name type="scientific">Sphingomonas dokdonensis</name>
    <dbReference type="NCBI Taxonomy" id="344880"/>
    <lineage>
        <taxon>Bacteria</taxon>
        <taxon>Pseudomonadati</taxon>
        <taxon>Pseudomonadota</taxon>
        <taxon>Alphaproteobacteria</taxon>
        <taxon>Sphingomonadales</taxon>
        <taxon>Sphingomonadaceae</taxon>
        <taxon>Sphingomonas</taxon>
    </lineage>
</organism>
<dbReference type="InterPro" id="IPR046453">
    <property type="entry name" value="GpA_ATPase"/>
</dbReference>
<evidence type="ECO:0000259" key="2">
    <source>
        <dbReference type="Pfam" id="PF05876"/>
    </source>
</evidence>
<accession>A0A245ZHJ1</accession>
<dbReference type="Proteomes" id="UP000197290">
    <property type="component" value="Unassembled WGS sequence"/>
</dbReference>
<evidence type="ECO:0000259" key="3">
    <source>
        <dbReference type="Pfam" id="PF20454"/>
    </source>
</evidence>